<feature type="region of interest" description="Disordered" evidence="1">
    <location>
        <begin position="203"/>
        <end position="226"/>
    </location>
</feature>
<dbReference type="Pfam" id="PF12937">
    <property type="entry name" value="F-box-like"/>
    <property type="match status" value="1"/>
</dbReference>
<dbReference type="EMBL" id="CP099428">
    <property type="protein sequence ID" value="USW58588.1"/>
    <property type="molecule type" value="Genomic_DNA"/>
</dbReference>
<feature type="domain" description="F-box" evidence="2">
    <location>
        <begin position="47"/>
        <end position="79"/>
    </location>
</feature>
<organism evidence="3 4">
    <name type="scientific">Septoria linicola</name>
    <dbReference type="NCBI Taxonomy" id="215465"/>
    <lineage>
        <taxon>Eukaryota</taxon>
        <taxon>Fungi</taxon>
        <taxon>Dikarya</taxon>
        <taxon>Ascomycota</taxon>
        <taxon>Pezizomycotina</taxon>
        <taxon>Dothideomycetes</taxon>
        <taxon>Dothideomycetidae</taxon>
        <taxon>Mycosphaerellales</taxon>
        <taxon>Mycosphaerellaceae</taxon>
        <taxon>Septoria</taxon>
    </lineage>
</organism>
<dbReference type="InterPro" id="IPR001810">
    <property type="entry name" value="F-box_dom"/>
</dbReference>
<sequence>MAVNKALHTAQAIGYDPPMATREPNQAPVPQPSACRAMLMRPKELDRIFAYLPLEDILECQQVCKIWKQTIIGSRYWREQLFLAPAKVQKDKLQHLNPLLTTINNTTSHYHEIHDQLRSNTTLLELNHNIILSWKGRYFRPQPFFNRCSNPSFHFPTPQTNAISTPQPTNIEWQLRELSRFKICHLSRQHIFPGPEASLLKKRTSANHRQCKPTSPSGRERRCISR</sequence>
<dbReference type="AlphaFoldDB" id="A0A9Q9B700"/>
<dbReference type="Gene3D" id="1.20.1280.50">
    <property type="match status" value="1"/>
</dbReference>
<reference evidence="3" key="1">
    <citation type="submission" date="2022-06" db="EMBL/GenBank/DDBJ databases">
        <title>Complete genome sequences of two strains of the flax pathogen Septoria linicola.</title>
        <authorList>
            <person name="Lapalu N."/>
            <person name="Simon A."/>
            <person name="Demenou B."/>
            <person name="Paumier D."/>
            <person name="Guillot M.-P."/>
            <person name="Gout L."/>
            <person name="Valade R."/>
        </authorList>
    </citation>
    <scope>NUCLEOTIDE SEQUENCE</scope>
    <source>
        <strain evidence="3">SE15195</strain>
    </source>
</reference>
<protein>
    <submittedName>
        <fullName evidence="3">F-box domain-containing protein</fullName>
    </submittedName>
</protein>
<evidence type="ECO:0000313" key="3">
    <source>
        <dbReference type="EMBL" id="USW58588.1"/>
    </source>
</evidence>
<name>A0A9Q9B700_9PEZI</name>
<dbReference type="SUPFAM" id="SSF81383">
    <property type="entry name" value="F-box domain"/>
    <property type="match status" value="1"/>
</dbReference>
<gene>
    <name evidence="3" type="ORF">Slin15195_G119070</name>
</gene>
<dbReference type="Proteomes" id="UP001056384">
    <property type="component" value="Chromosome 11"/>
</dbReference>
<evidence type="ECO:0000259" key="2">
    <source>
        <dbReference type="Pfam" id="PF12937"/>
    </source>
</evidence>
<evidence type="ECO:0000313" key="4">
    <source>
        <dbReference type="Proteomes" id="UP001056384"/>
    </source>
</evidence>
<accession>A0A9Q9B700</accession>
<evidence type="ECO:0000256" key="1">
    <source>
        <dbReference type="SAM" id="MobiDB-lite"/>
    </source>
</evidence>
<keyword evidence="4" id="KW-1185">Reference proteome</keyword>
<dbReference type="InterPro" id="IPR036047">
    <property type="entry name" value="F-box-like_dom_sf"/>
</dbReference>
<proteinExistence type="predicted"/>